<evidence type="ECO:0000256" key="1">
    <source>
        <dbReference type="SAM" id="MobiDB-lite"/>
    </source>
</evidence>
<dbReference type="Pfam" id="PF03732">
    <property type="entry name" value="Retrotrans_gag"/>
    <property type="match status" value="1"/>
</dbReference>
<protein>
    <recommendedName>
        <fullName evidence="2">Retrotransposon gag domain-containing protein</fullName>
    </recommendedName>
</protein>
<gene>
    <name evidence="3" type="ORF">D9758_014977</name>
</gene>
<evidence type="ECO:0000259" key="2">
    <source>
        <dbReference type="Pfam" id="PF03732"/>
    </source>
</evidence>
<dbReference type="EMBL" id="JAACJM010000177">
    <property type="protein sequence ID" value="KAF5340179.1"/>
    <property type="molecule type" value="Genomic_DNA"/>
</dbReference>
<accession>A0A8H5CF95</accession>
<dbReference type="PANTHER" id="PTHR15503">
    <property type="entry name" value="LDOC1 RELATED"/>
    <property type="match status" value="1"/>
</dbReference>
<organism evidence="3 4">
    <name type="scientific">Tetrapyrgos nigripes</name>
    <dbReference type="NCBI Taxonomy" id="182062"/>
    <lineage>
        <taxon>Eukaryota</taxon>
        <taxon>Fungi</taxon>
        <taxon>Dikarya</taxon>
        <taxon>Basidiomycota</taxon>
        <taxon>Agaricomycotina</taxon>
        <taxon>Agaricomycetes</taxon>
        <taxon>Agaricomycetidae</taxon>
        <taxon>Agaricales</taxon>
        <taxon>Marasmiineae</taxon>
        <taxon>Marasmiaceae</taxon>
        <taxon>Tetrapyrgos</taxon>
    </lineage>
</organism>
<dbReference type="Proteomes" id="UP000559256">
    <property type="component" value="Unassembled WGS sequence"/>
</dbReference>
<feature type="region of interest" description="Disordered" evidence="1">
    <location>
        <begin position="23"/>
        <end position="90"/>
    </location>
</feature>
<dbReference type="PANTHER" id="PTHR15503:SF22">
    <property type="entry name" value="TRANSPOSON TY3-I GAG POLYPROTEIN"/>
    <property type="match status" value="1"/>
</dbReference>
<evidence type="ECO:0000313" key="4">
    <source>
        <dbReference type="Proteomes" id="UP000559256"/>
    </source>
</evidence>
<feature type="domain" description="Retrotransposon gag" evidence="2">
    <location>
        <begin position="170"/>
        <end position="271"/>
    </location>
</feature>
<dbReference type="AlphaFoldDB" id="A0A8H5CF95"/>
<reference evidence="3 4" key="1">
    <citation type="journal article" date="2020" name="ISME J.">
        <title>Uncovering the hidden diversity of litter-decomposition mechanisms in mushroom-forming fungi.</title>
        <authorList>
            <person name="Floudas D."/>
            <person name="Bentzer J."/>
            <person name="Ahren D."/>
            <person name="Johansson T."/>
            <person name="Persson P."/>
            <person name="Tunlid A."/>
        </authorList>
    </citation>
    <scope>NUCLEOTIDE SEQUENCE [LARGE SCALE GENOMIC DNA]</scope>
    <source>
        <strain evidence="3 4">CBS 291.85</strain>
    </source>
</reference>
<sequence length="306" mass="34547">MFPTDDHGYKRIRFGTASLEYIEEPVSLGDPPVENPVNTDDPSVENPVNTDDPPPSILAHRRTTPYSHSPNHFHGRPTEPPDPVAQNQQRLQDQLSQLTQVVNTTATNPVPVPGTPRISVARESEKSSVAKPEPFTGKLSDVRHFLSFFKKWAYKQKDIDDEKKSIATALSYLQGEAAEWVVRFTEQIAEAQKTNSIVEFLWEGRWDNFEEEFKTRFGSMDEEGEAQKKIKKLVQGKQSVAQYAQVFQDLGARTGFSDTDLMERFINGLKENIRMHMVSITLGQGKPKKLAEAVKRACTIDIELCT</sequence>
<name>A0A8H5CF95_9AGAR</name>
<keyword evidence="4" id="KW-1185">Reference proteome</keyword>
<dbReference type="InterPro" id="IPR005162">
    <property type="entry name" value="Retrotrans_gag_dom"/>
</dbReference>
<feature type="compositionally biased region" description="Polar residues" evidence="1">
    <location>
        <begin position="36"/>
        <end position="49"/>
    </location>
</feature>
<comment type="caution">
    <text evidence="3">The sequence shown here is derived from an EMBL/GenBank/DDBJ whole genome shotgun (WGS) entry which is preliminary data.</text>
</comment>
<dbReference type="OrthoDB" id="407598at2759"/>
<dbReference type="InterPro" id="IPR032567">
    <property type="entry name" value="RTL1-rel"/>
</dbReference>
<proteinExistence type="predicted"/>
<evidence type="ECO:0000313" key="3">
    <source>
        <dbReference type="EMBL" id="KAF5340179.1"/>
    </source>
</evidence>